<dbReference type="Proteomes" id="UP000219573">
    <property type="component" value="Unassembled WGS sequence"/>
</dbReference>
<feature type="transmembrane region" description="Helical" evidence="1">
    <location>
        <begin position="21"/>
        <end position="41"/>
    </location>
</feature>
<dbReference type="RefSeq" id="WP_097019649.1">
    <property type="nucleotide sequence ID" value="NZ_OBDZ01000054.1"/>
</dbReference>
<organism evidence="2 3">
    <name type="scientific">Orenia metallireducens</name>
    <dbReference type="NCBI Taxonomy" id="1413210"/>
    <lineage>
        <taxon>Bacteria</taxon>
        <taxon>Bacillati</taxon>
        <taxon>Bacillota</taxon>
        <taxon>Clostridia</taxon>
        <taxon>Halanaerobiales</taxon>
        <taxon>Halobacteroidaceae</taxon>
        <taxon>Orenia</taxon>
    </lineage>
</organism>
<keyword evidence="1" id="KW-0472">Membrane</keyword>
<keyword evidence="1" id="KW-1133">Transmembrane helix</keyword>
<keyword evidence="1" id="KW-0812">Transmembrane</keyword>
<proteinExistence type="predicted"/>
<sequence length="67" mass="7100">MSEEKFEYEGFFGKIKAKGKGALVLSCSGAVLLAGGGIYLATKNKEALKKGSELATKGFKLIKNKDS</sequence>
<evidence type="ECO:0000313" key="3">
    <source>
        <dbReference type="Proteomes" id="UP000219573"/>
    </source>
</evidence>
<dbReference type="EMBL" id="OBDZ01000054">
    <property type="protein sequence ID" value="SNY47566.1"/>
    <property type="molecule type" value="Genomic_DNA"/>
</dbReference>
<protein>
    <submittedName>
        <fullName evidence="2">Uncharacterized protein</fullName>
    </submittedName>
</protein>
<name>A0A285IKD6_9FIRM</name>
<accession>A0A285IKD6</accession>
<reference evidence="3" key="1">
    <citation type="submission" date="2017-09" db="EMBL/GenBank/DDBJ databases">
        <authorList>
            <person name="Varghese N."/>
            <person name="Submissions S."/>
        </authorList>
    </citation>
    <scope>NUCLEOTIDE SEQUENCE [LARGE SCALE GENOMIC DNA]</scope>
    <source>
        <strain evidence="3">MSL47</strain>
    </source>
</reference>
<gene>
    <name evidence="2" type="ORF">SAMN06265827_1543</name>
</gene>
<dbReference type="AlphaFoldDB" id="A0A285IKD6"/>
<keyword evidence="3" id="KW-1185">Reference proteome</keyword>
<evidence type="ECO:0000256" key="1">
    <source>
        <dbReference type="SAM" id="Phobius"/>
    </source>
</evidence>
<evidence type="ECO:0000313" key="2">
    <source>
        <dbReference type="EMBL" id="SNY47566.1"/>
    </source>
</evidence>